<organism evidence="1 2">
    <name type="scientific">Lasiosphaeria ovina</name>
    <dbReference type="NCBI Taxonomy" id="92902"/>
    <lineage>
        <taxon>Eukaryota</taxon>
        <taxon>Fungi</taxon>
        <taxon>Dikarya</taxon>
        <taxon>Ascomycota</taxon>
        <taxon>Pezizomycotina</taxon>
        <taxon>Sordariomycetes</taxon>
        <taxon>Sordariomycetidae</taxon>
        <taxon>Sordariales</taxon>
        <taxon>Lasiosphaeriaceae</taxon>
        <taxon>Lasiosphaeria</taxon>
    </lineage>
</organism>
<reference evidence="1" key="2">
    <citation type="submission" date="2023-06" db="EMBL/GenBank/DDBJ databases">
        <authorList>
            <consortium name="Lawrence Berkeley National Laboratory"/>
            <person name="Haridas S."/>
            <person name="Hensen N."/>
            <person name="Bonometti L."/>
            <person name="Westerberg I."/>
            <person name="Brannstrom I.O."/>
            <person name="Guillou S."/>
            <person name="Cros-Aarteil S."/>
            <person name="Calhoun S."/>
            <person name="Kuo A."/>
            <person name="Mondo S."/>
            <person name="Pangilinan J."/>
            <person name="Riley R."/>
            <person name="Labutti K."/>
            <person name="Andreopoulos B."/>
            <person name="Lipzen A."/>
            <person name="Chen C."/>
            <person name="Yanf M."/>
            <person name="Daum C."/>
            <person name="Ng V."/>
            <person name="Clum A."/>
            <person name="Steindorff A."/>
            <person name="Ohm R."/>
            <person name="Martin F."/>
            <person name="Silar P."/>
            <person name="Natvig D."/>
            <person name="Lalanne C."/>
            <person name="Gautier V."/>
            <person name="Ament-Velasquez S.L."/>
            <person name="Kruys A."/>
            <person name="Hutchinson M.I."/>
            <person name="Powell A.J."/>
            <person name="Barry K."/>
            <person name="Miller A.N."/>
            <person name="Grigoriev I.V."/>
            <person name="Debuchy R."/>
            <person name="Gladieux P."/>
            <person name="Thoren M.H."/>
            <person name="Johannesson H."/>
        </authorList>
    </citation>
    <scope>NUCLEOTIDE SEQUENCE</scope>
    <source>
        <strain evidence="1">CBS 958.72</strain>
    </source>
</reference>
<gene>
    <name evidence="1" type="ORF">B0T24DRAFT_157710</name>
</gene>
<reference evidence="1" key="1">
    <citation type="journal article" date="2023" name="Mol. Phylogenet. Evol.">
        <title>Genome-scale phylogeny and comparative genomics of the fungal order Sordariales.</title>
        <authorList>
            <person name="Hensen N."/>
            <person name="Bonometti L."/>
            <person name="Westerberg I."/>
            <person name="Brannstrom I.O."/>
            <person name="Guillou S."/>
            <person name="Cros-Aarteil S."/>
            <person name="Calhoun S."/>
            <person name="Haridas S."/>
            <person name="Kuo A."/>
            <person name="Mondo S."/>
            <person name="Pangilinan J."/>
            <person name="Riley R."/>
            <person name="LaButti K."/>
            <person name="Andreopoulos B."/>
            <person name="Lipzen A."/>
            <person name="Chen C."/>
            <person name="Yan M."/>
            <person name="Daum C."/>
            <person name="Ng V."/>
            <person name="Clum A."/>
            <person name="Steindorff A."/>
            <person name="Ohm R.A."/>
            <person name="Martin F."/>
            <person name="Silar P."/>
            <person name="Natvig D.O."/>
            <person name="Lalanne C."/>
            <person name="Gautier V."/>
            <person name="Ament-Velasquez S.L."/>
            <person name="Kruys A."/>
            <person name="Hutchinson M.I."/>
            <person name="Powell A.J."/>
            <person name="Barry K."/>
            <person name="Miller A.N."/>
            <person name="Grigoriev I.V."/>
            <person name="Debuchy R."/>
            <person name="Gladieux P."/>
            <person name="Hiltunen Thoren M."/>
            <person name="Johannesson H."/>
        </authorList>
    </citation>
    <scope>NUCLEOTIDE SEQUENCE</scope>
    <source>
        <strain evidence="1">CBS 958.72</strain>
    </source>
</reference>
<keyword evidence="2" id="KW-1185">Reference proteome</keyword>
<dbReference type="Proteomes" id="UP001287356">
    <property type="component" value="Unassembled WGS sequence"/>
</dbReference>
<name>A0AAE0NDL2_9PEZI</name>
<evidence type="ECO:0000313" key="2">
    <source>
        <dbReference type="Proteomes" id="UP001287356"/>
    </source>
</evidence>
<comment type="caution">
    <text evidence="1">The sequence shown here is derived from an EMBL/GenBank/DDBJ whole genome shotgun (WGS) entry which is preliminary data.</text>
</comment>
<dbReference type="AlphaFoldDB" id="A0AAE0NDL2"/>
<proteinExistence type="predicted"/>
<dbReference type="EMBL" id="JAULSN010000002">
    <property type="protein sequence ID" value="KAK3379469.1"/>
    <property type="molecule type" value="Genomic_DNA"/>
</dbReference>
<evidence type="ECO:0000313" key="1">
    <source>
        <dbReference type="EMBL" id="KAK3379469.1"/>
    </source>
</evidence>
<sequence length="208" mass="22988">MMGPPLGRSRNRGATRWSEATTALLVGSSSRPRQPGVAQFSLTGLARPLMHPQANPFTYCLSWHRALGPRPTALGNHISDLAQIALDWQYKGQRIYEQIFSKASPLSAPLTTGQRVGQSDNLQSMRNGLGHQPTQHTEQPTIGCSNRSYKTALTCGLEIRRHLVTGNVQSIRPGNKIDTDTYVCASWRAKAHAHAHAKLPRPRPRNDR</sequence>
<protein>
    <submittedName>
        <fullName evidence="1">Uncharacterized protein</fullName>
    </submittedName>
</protein>
<accession>A0AAE0NDL2</accession>